<dbReference type="PANTHER" id="PTHR23355">
    <property type="entry name" value="RIBONUCLEASE"/>
    <property type="match status" value="1"/>
</dbReference>
<evidence type="ECO:0000313" key="2">
    <source>
        <dbReference type="EMBL" id="SFC68111.1"/>
    </source>
</evidence>
<proteinExistence type="predicted"/>
<keyword evidence="3" id="KW-1185">Reference proteome</keyword>
<evidence type="ECO:0000259" key="1">
    <source>
        <dbReference type="SMART" id="SM00955"/>
    </source>
</evidence>
<evidence type="ECO:0000313" key="3">
    <source>
        <dbReference type="Proteomes" id="UP000198832"/>
    </source>
</evidence>
<dbReference type="InterPro" id="IPR012340">
    <property type="entry name" value="NA-bd_OB-fold"/>
</dbReference>
<organism evidence="2 3">
    <name type="scientific">Nocardioides terrae</name>
    <dbReference type="NCBI Taxonomy" id="574651"/>
    <lineage>
        <taxon>Bacteria</taxon>
        <taxon>Bacillati</taxon>
        <taxon>Actinomycetota</taxon>
        <taxon>Actinomycetes</taxon>
        <taxon>Propionibacteriales</taxon>
        <taxon>Nocardioidaceae</taxon>
        <taxon>Nocardioides</taxon>
    </lineage>
</organism>
<dbReference type="RefSeq" id="WP_091124608.1">
    <property type="nucleotide sequence ID" value="NZ_FOLB01000009.1"/>
</dbReference>
<dbReference type="OrthoDB" id="5800376at2"/>
<name>A0A1I1L542_9ACTN</name>
<dbReference type="EMBL" id="FOLB01000009">
    <property type="protein sequence ID" value="SFC68111.1"/>
    <property type="molecule type" value="Genomic_DNA"/>
</dbReference>
<dbReference type="AlphaFoldDB" id="A0A1I1L542"/>
<dbReference type="GO" id="GO:0003723">
    <property type="term" value="F:RNA binding"/>
    <property type="evidence" value="ECO:0007669"/>
    <property type="project" value="InterPro"/>
</dbReference>
<dbReference type="SMART" id="SM00955">
    <property type="entry name" value="RNB"/>
    <property type="match status" value="1"/>
</dbReference>
<sequence>MPSGQIIRVRSVEGGVAAATLRSGVEAIQEELGVSADFPPEVEAAAREAATNPRLPELDRTDLPFVTIDPASSMDLDQALHLERAGDGYTVHYAIADVAAFVSPGDPVDVEAHKRGESLYGADSKIPLHPKVLSEDAASLLPDQVRPALLWTIALDATGDGTSVHVERALVRSVAKLSYEGVQKMFDSGSFDGAYADSLPLLKEIGEKREALEVARGGVNLPLPDQEIAIEGDRWRTEYRSLLPVEGWNAQISLLTGFGAASLMVYAEVGVLRTLPPPDPRDVQRLHRTARALGLDWPAEQLYPDFIRTLDPGDPKQAAMVVACTRLLRGAGYATFDGQLPELTEHSALASEYAHVTAPLRRLVDRYGGEVCLALCGDQPVPDWVHAALPDLPQTMRDSAHRASAYEHGIVDLVEAGMLAPQVGSTFAGVIVDLDDRDEGKGTVTIQDPAVEAKVTGPSPLPLGTDVTVTLTQADVAARKVAFELR</sequence>
<feature type="domain" description="RNB" evidence="1">
    <location>
        <begin position="57"/>
        <end position="378"/>
    </location>
</feature>
<accession>A0A1I1L542</accession>
<dbReference type="GO" id="GO:0000932">
    <property type="term" value="C:P-body"/>
    <property type="evidence" value="ECO:0007669"/>
    <property type="project" value="TreeGrafter"/>
</dbReference>
<dbReference type="PANTHER" id="PTHR23355:SF42">
    <property type="entry name" value="RIBONUCLEASE II, CHLOROPLASTIC_MITOCHONDRIAL"/>
    <property type="match status" value="1"/>
</dbReference>
<dbReference type="Pfam" id="PF00773">
    <property type="entry name" value="RNB"/>
    <property type="match status" value="1"/>
</dbReference>
<dbReference type="Proteomes" id="UP000198832">
    <property type="component" value="Unassembled WGS sequence"/>
</dbReference>
<dbReference type="InterPro" id="IPR040596">
    <property type="entry name" value="RNase_II_C_S1"/>
</dbReference>
<dbReference type="GO" id="GO:0000175">
    <property type="term" value="F:3'-5'-RNA exonuclease activity"/>
    <property type="evidence" value="ECO:0007669"/>
    <property type="project" value="TreeGrafter"/>
</dbReference>
<dbReference type="InterPro" id="IPR050180">
    <property type="entry name" value="RNR_Ribonuclease"/>
</dbReference>
<protein>
    <submittedName>
        <fullName evidence="2">Exoribonuclease R</fullName>
    </submittedName>
</protein>
<dbReference type="Pfam" id="PF18614">
    <property type="entry name" value="RNase_II_C_S1"/>
    <property type="match status" value="1"/>
</dbReference>
<dbReference type="STRING" id="574651.SAMN04487968_109153"/>
<reference evidence="2 3" key="1">
    <citation type="submission" date="2016-10" db="EMBL/GenBank/DDBJ databases">
        <authorList>
            <person name="de Groot N.N."/>
        </authorList>
    </citation>
    <scope>NUCLEOTIDE SEQUENCE [LARGE SCALE GENOMIC DNA]</scope>
    <source>
        <strain evidence="2 3">CGMCC 1.7056</strain>
    </source>
</reference>
<dbReference type="SUPFAM" id="SSF50249">
    <property type="entry name" value="Nucleic acid-binding proteins"/>
    <property type="match status" value="1"/>
</dbReference>
<gene>
    <name evidence="2" type="ORF">SAMN04487968_109153</name>
</gene>
<dbReference type="GO" id="GO:0006402">
    <property type="term" value="P:mRNA catabolic process"/>
    <property type="evidence" value="ECO:0007669"/>
    <property type="project" value="TreeGrafter"/>
</dbReference>
<dbReference type="InterPro" id="IPR001900">
    <property type="entry name" value="RNase_II/R"/>
</dbReference>